<evidence type="ECO:0000256" key="3">
    <source>
        <dbReference type="ARBA" id="ARBA00022448"/>
    </source>
</evidence>
<proteinExistence type="inferred from homology"/>
<keyword evidence="3" id="KW-0813">Transport</keyword>
<evidence type="ECO:0000313" key="10">
    <source>
        <dbReference type="Proteomes" id="UP000603434"/>
    </source>
</evidence>
<dbReference type="PANTHER" id="PTHR30269:SF37">
    <property type="entry name" value="MEMBRANE TRANSPORTER PROTEIN"/>
    <property type="match status" value="1"/>
</dbReference>
<reference evidence="9 10" key="1">
    <citation type="submission" date="2020-08" db="EMBL/GenBank/DDBJ databases">
        <title>Bridging the membrane lipid divide: bacteria of the FCB group superphylum have the potential to synthesize archaeal ether lipids.</title>
        <authorList>
            <person name="Villanueva L."/>
            <person name="Von Meijenfeldt F.A.B."/>
            <person name="Westbye A.B."/>
            <person name="Yadav S."/>
            <person name="Hopmans E.C."/>
            <person name="Dutilh B.E."/>
            <person name="Sinninghe Damste J.S."/>
        </authorList>
    </citation>
    <scope>NUCLEOTIDE SEQUENCE [LARGE SCALE GENOMIC DNA]</scope>
    <source>
        <strain evidence="9">NIOZ-UU30</strain>
    </source>
</reference>
<gene>
    <name evidence="9" type="ORF">H8E23_02315</name>
</gene>
<evidence type="ECO:0000256" key="4">
    <source>
        <dbReference type="ARBA" id="ARBA00022475"/>
    </source>
</evidence>
<dbReference type="Pfam" id="PF01925">
    <property type="entry name" value="TauE"/>
    <property type="match status" value="1"/>
</dbReference>
<evidence type="ECO:0000256" key="5">
    <source>
        <dbReference type="ARBA" id="ARBA00022692"/>
    </source>
</evidence>
<feature type="transmembrane region" description="Helical" evidence="8">
    <location>
        <begin position="73"/>
        <end position="91"/>
    </location>
</feature>
<keyword evidence="5 8" id="KW-0812">Transmembrane</keyword>
<feature type="transmembrane region" description="Helical" evidence="8">
    <location>
        <begin position="166"/>
        <end position="189"/>
    </location>
</feature>
<evidence type="ECO:0000256" key="8">
    <source>
        <dbReference type="RuleBase" id="RU363041"/>
    </source>
</evidence>
<feature type="transmembrane region" description="Helical" evidence="8">
    <location>
        <begin position="195"/>
        <end position="214"/>
    </location>
</feature>
<dbReference type="GO" id="GO:0005886">
    <property type="term" value="C:plasma membrane"/>
    <property type="evidence" value="ECO:0007669"/>
    <property type="project" value="UniProtKB-SubCell"/>
</dbReference>
<protein>
    <recommendedName>
        <fullName evidence="8">Probable membrane transporter protein</fullName>
    </recommendedName>
</protein>
<feature type="transmembrane region" description="Helical" evidence="8">
    <location>
        <begin position="36"/>
        <end position="61"/>
    </location>
</feature>
<keyword evidence="4 8" id="KW-1003">Cell membrane</keyword>
<dbReference type="AlphaFoldDB" id="A0A8J6TKE9"/>
<name>A0A8J6TKE9_9BACT</name>
<accession>A0A8J6TKE9</accession>
<keyword evidence="6 8" id="KW-1133">Transmembrane helix</keyword>
<dbReference type="EMBL" id="JACNJH010000076">
    <property type="protein sequence ID" value="MBC8360219.1"/>
    <property type="molecule type" value="Genomic_DNA"/>
</dbReference>
<sequence>MNPEPATVLIVSIVSFATLLRSTFGFADAMFAMPLLAVIIGLKTATPLMAIVAMTISTAILLKNWRDVQLKSVWRLFVSSLAGIPLGLLFLKGTHDNLMKLFLALVIIGSSAYNLIKPRLTPIKSENPAYIFGFFAGVLGGAYNTNGPPVVIYGSLRKWSPVSFRATLQGYFFLAGIFICLGHGLAGLWTRSVMYFYLLSLPLVFVFTYIGGRLNRSIPQGKFDRIIHSLLIVIGVFLLIQTIQGMILTGL</sequence>
<evidence type="ECO:0000256" key="7">
    <source>
        <dbReference type="ARBA" id="ARBA00023136"/>
    </source>
</evidence>
<dbReference type="Proteomes" id="UP000603434">
    <property type="component" value="Unassembled WGS sequence"/>
</dbReference>
<comment type="caution">
    <text evidence="9">The sequence shown here is derived from an EMBL/GenBank/DDBJ whole genome shotgun (WGS) entry which is preliminary data.</text>
</comment>
<feature type="transmembrane region" description="Helical" evidence="8">
    <location>
        <begin position="128"/>
        <end position="145"/>
    </location>
</feature>
<keyword evidence="7 8" id="KW-0472">Membrane</keyword>
<evidence type="ECO:0000313" key="9">
    <source>
        <dbReference type="EMBL" id="MBC8360219.1"/>
    </source>
</evidence>
<comment type="subcellular location">
    <subcellularLocation>
        <location evidence="1 8">Cell membrane</location>
        <topology evidence="1 8">Multi-pass membrane protein</topology>
    </subcellularLocation>
</comment>
<evidence type="ECO:0000256" key="1">
    <source>
        <dbReference type="ARBA" id="ARBA00004651"/>
    </source>
</evidence>
<feature type="transmembrane region" description="Helical" evidence="8">
    <location>
        <begin position="226"/>
        <end position="247"/>
    </location>
</feature>
<evidence type="ECO:0000256" key="2">
    <source>
        <dbReference type="ARBA" id="ARBA00009142"/>
    </source>
</evidence>
<dbReference type="PANTHER" id="PTHR30269">
    <property type="entry name" value="TRANSMEMBRANE PROTEIN YFCA"/>
    <property type="match status" value="1"/>
</dbReference>
<evidence type="ECO:0000256" key="6">
    <source>
        <dbReference type="ARBA" id="ARBA00022989"/>
    </source>
</evidence>
<dbReference type="InterPro" id="IPR002781">
    <property type="entry name" value="TM_pro_TauE-like"/>
</dbReference>
<dbReference type="InterPro" id="IPR052017">
    <property type="entry name" value="TSUP"/>
</dbReference>
<feature type="transmembrane region" description="Helical" evidence="8">
    <location>
        <begin position="6"/>
        <end position="24"/>
    </location>
</feature>
<comment type="similarity">
    <text evidence="2 8">Belongs to the 4-toluene sulfonate uptake permease (TSUP) (TC 2.A.102) family.</text>
</comment>
<organism evidence="9 10">
    <name type="scientific">Candidatus Desulfatibia profunda</name>
    <dbReference type="NCBI Taxonomy" id="2841695"/>
    <lineage>
        <taxon>Bacteria</taxon>
        <taxon>Pseudomonadati</taxon>
        <taxon>Thermodesulfobacteriota</taxon>
        <taxon>Desulfobacteria</taxon>
        <taxon>Desulfobacterales</taxon>
        <taxon>Desulfobacterales incertae sedis</taxon>
        <taxon>Candidatus Desulfatibia</taxon>
    </lineage>
</organism>
<feature type="transmembrane region" description="Helical" evidence="8">
    <location>
        <begin position="98"/>
        <end position="116"/>
    </location>
</feature>